<name>X1VUR4_9ZZZZ</name>
<dbReference type="AlphaFoldDB" id="X1VUR4"/>
<organism evidence="1">
    <name type="scientific">marine sediment metagenome</name>
    <dbReference type="NCBI Taxonomy" id="412755"/>
    <lineage>
        <taxon>unclassified sequences</taxon>
        <taxon>metagenomes</taxon>
        <taxon>ecological metagenomes</taxon>
    </lineage>
</organism>
<comment type="caution">
    <text evidence="1">The sequence shown here is derived from an EMBL/GenBank/DDBJ whole genome shotgun (WGS) entry which is preliminary data.</text>
</comment>
<sequence length="96" mass="10960">MILPTASINYFRMLSSKVTQGMASSYSETPYFLEQDPVIDHYEALREVWFGPGAIKHVCLKYHLSRSSYYELEERFMRHGLAGLFAPPSNGAAQRP</sequence>
<dbReference type="EMBL" id="BARW01025937">
    <property type="protein sequence ID" value="GAJ14020.1"/>
    <property type="molecule type" value="Genomic_DNA"/>
</dbReference>
<evidence type="ECO:0000313" key="1">
    <source>
        <dbReference type="EMBL" id="GAJ14020.1"/>
    </source>
</evidence>
<gene>
    <name evidence="1" type="ORF">S12H4_42396</name>
</gene>
<evidence type="ECO:0008006" key="2">
    <source>
        <dbReference type="Google" id="ProtNLM"/>
    </source>
</evidence>
<accession>X1VUR4</accession>
<feature type="non-terminal residue" evidence="1">
    <location>
        <position position="96"/>
    </location>
</feature>
<proteinExistence type="predicted"/>
<reference evidence="1" key="1">
    <citation type="journal article" date="2014" name="Front. Microbiol.">
        <title>High frequency of phylogenetically diverse reductive dehalogenase-homologous genes in deep subseafloor sedimentary metagenomes.</title>
        <authorList>
            <person name="Kawai M."/>
            <person name="Futagami T."/>
            <person name="Toyoda A."/>
            <person name="Takaki Y."/>
            <person name="Nishi S."/>
            <person name="Hori S."/>
            <person name="Arai W."/>
            <person name="Tsubouchi T."/>
            <person name="Morono Y."/>
            <person name="Uchiyama I."/>
            <person name="Ito T."/>
            <person name="Fujiyama A."/>
            <person name="Inagaki F."/>
            <person name="Takami H."/>
        </authorList>
    </citation>
    <scope>NUCLEOTIDE SEQUENCE</scope>
    <source>
        <strain evidence="1">Expedition CK06-06</strain>
    </source>
</reference>
<protein>
    <recommendedName>
        <fullName evidence="2">Helix-turn-helix domain-containing protein</fullName>
    </recommendedName>
</protein>